<dbReference type="PROSITE" id="PS51318">
    <property type="entry name" value="TAT"/>
    <property type="match status" value="1"/>
</dbReference>
<dbReference type="InterPro" id="IPR042100">
    <property type="entry name" value="Bug_dom1"/>
</dbReference>
<protein>
    <submittedName>
        <fullName evidence="3">Tripartite tricarboxylate transporter substrate binding protein</fullName>
    </submittedName>
</protein>
<dbReference type="PANTHER" id="PTHR42928:SF5">
    <property type="entry name" value="BLR1237 PROTEIN"/>
    <property type="match status" value="1"/>
</dbReference>
<evidence type="ECO:0000313" key="3">
    <source>
        <dbReference type="EMBL" id="TSH90701.1"/>
    </source>
</evidence>
<evidence type="ECO:0000313" key="4">
    <source>
        <dbReference type="Proteomes" id="UP000318405"/>
    </source>
</evidence>
<evidence type="ECO:0000256" key="2">
    <source>
        <dbReference type="SAM" id="Phobius"/>
    </source>
</evidence>
<evidence type="ECO:0000256" key="1">
    <source>
        <dbReference type="ARBA" id="ARBA00006987"/>
    </source>
</evidence>
<accession>A0A556ACU6</accession>
<name>A0A556ACU6_9BURK</name>
<dbReference type="InterPro" id="IPR005064">
    <property type="entry name" value="BUG"/>
</dbReference>
<dbReference type="AlphaFoldDB" id="A0A556ACU6"/>
<keyword evidence="2" id="KW-0812">Transmembrane</keyword>
<keyword evidence="2" id="KW-1133">Transmembrane helix</keyword>
<proteinExistence type="inferred from homology"/>
<dbReference type="InterPro" id="IPR006311">
    <property type="entry name" value="TAT_signal"/>
</dbReference>
<dbReference type="OrthoDB" id="8858868at2"/>
<dbReference type="Gene3D" id="3.40.190.150">
    <property type="entry name" value="Bordetella uptake gene, domain 1"/>
    <property type="match status" value="1"/>
</dbReference>
<gene>
    <name evidence="3" type="ORF">FOZ76_23225</name>
</gene>
<dbReference type="EMBL" id="VLTJ01000039">
    <property type="protein sequence ID" value="TSH90701.1"/>
    <property type="molecule type" value="Genomic_DNA"/>
</dbReference>
<reference evidence="3 4" key="1">
    <citation type="submission" date="2019-07" db="EMBL/GenBank/DDBJ databases">
        <title>Qingshengfaniella alkalisoli gen. nov., sp. nov., isolated from saline soil.</title>
        <authorList>
            <person name="Xu L."/>
            <person name="Huang X.-X."/>
            <person name="Sun J.-Q."/>
        </authorList>
    </citation>
    <scope>NUCLEOTIDE SEQUENCE [LARGE SCALE GENOMIC DNA]</scope>
    <source>
        <strain evidence="3 4">DSM 27279</strain>
    </source>
</reference>
<dbReference type="Pfam" id="PF03401">
    <property type="entry name" value="TctC"/>
    <property type="match status" value="1"/>
</dbReference>
<dbReference type="CDD" id="cd13578">
    <property type="entry name" value="PBP2_Bug27"/>
    <property type="match status" value="1"/>
</dbReference>
<comment type="caution">
    <text evidence="3">The sequence shown here is derived from an EMBL/GenBank/DDBJ whole genome shotgun (WGS) entry which is preliminary data.</text>
</comment>
<keyword evidence="4" id="KW-1185">Reference proteome</keyword>
<keyword evidence="2" id="KW-0472">Membrane</keyword>
<organism evidence="3 4">
    <name type="scientific">Verticiella sediminum</name>
    <dbReference type="NCBI Taxonomy" id="1247510"/>
    <lineage>
        <taxon>Bacteria</taxon>
        <taxon>Pseudomonadati</taxon>
        <taxon>Pseudomonadota</taxon>
        <taxon>Betaproteobacteria</taxon>
        <taxon>Burkholderiales</taxon>
        <taxon>Alcaligenaceae</taxon>
        <taxon>Verticiella</taxon>
    </lineage>
</organism>
<dbReference type="Gene3D" id="3.40.190.10">
    <property type="entry name" value="Periplasmic binding protein-like II"/>
    <property type="match status" value="1"/>
</dbReference>
<dbReference type="Proteomes" id="UP000318405">
    <property type="component" value="Unassembled WGS sequence"/>
</dbReference>
<dbReference type="SUPFAM" id="SSF53850">
    <property type="entry name" value="Periplasmic binding protein-like II"/>
    <property type="match status" value="1"/>
</dbReference>
<dbReference type="PANTHER" id="PTHR42928">
    <property type="entry name" value="TRICARBOXYLATE-BINDING PROTEIN"/>
    <property type="match status" value="1"/>
</dbReference>
<sequence>MTNCSARKDSAASATSRISPTTFCASRRHGRSTRSRNRHFRYGDNIMTFPTPSRRRFVRLSAICAFGLAGLAATAAPVWAQDAAKYPERPVRLVVGYAPGGPTDILARVIGQEMGDALGQPLVIENKPGANGNIGTETVQRAAPDGYSILMNTISHNVNPLLQPNLVRYDPIKDFTPIAQVAVLPQVIVVGPASAYKDLGELLAKAKSNPGEVSFGSAGNGGSAHLAAALLQQRSGTQMNHIPFRGNGPALTEVIAGRVDFMFYPMIGLNELVTGGKLRVLAVTTAERMPEYPDVPTTSELGFTGFEDYAQPIGFIGPAGLPKDVTSKLQASIESALDKSEVQSRLKSLGAELTFRSAEDYTTWLTQDRERWADLIKSADIRAE</sequence>
<feature type="transmembrane region" description="Helical" evidence="2">
    <location>
        <begin position="57"/>
        <end position="80"/>
    </location>
</feature>
<comment type="similarity">
    <text evidence="1">Belongs to the UPF0065 (bug) family.</text>
</comment>